<keyword evidence="6 8" id="KW-0472">Membrane</keyword>
<dbReference type="OrthoDB" id="9758472at2"/>
<dbReference type="CDD" id="cd01347">
    <property type="entry name" value="ligand_gated_channel"/>
    <property type="match status" value="1"/>
</dbReference>
<dbReference type="Proteomes" id="UP000315312">
    <property type="component" value="Unassembled WGS sequence"/>
</dbReference>
<evidence type="ECO:0000256" key="9">
    <source>
        <dbReference type="SAM" id="SignalP"/>
    </source>
</evidence>
<keyword evidence="7 8" id="KW-0998">Cell outer membrane</keyword>
<dbReference type="InterPro" id="IPR037066">
    <property type="entry name" value="Plug_dom_sf"/>
</dbReference>
<keyword evidence="12" id="KW-1185">Reference proteome</keyword>
<comment type="subcellular location">
    <subcellularLocation>
        <location evidence="1 8">Cell outer membrane</location>
        <topology evidence="1 8">Multi-pass membrane protein</topology>
    </subcellularLocation>
</comment>
<evidence type="ECO:0000256" key="1">
    <source>
        <dbReference type="ARBA" id="ARBA00004571"/>
    </source>
</evidence>
<accession>A0A562KF30</accession>
<evidence type="ECO:0000313" key="12">
    <source>
        <dbReference type="Proteomes" id="UP000315312"/>
    </source>
</evidence>
<evidence type="ECO:0000313" key="11">
    <source>
        <dbReference type="EMBL" id="TWH94010.1"/>
    </source>
</evidence>
<evidence type="ECO:0000256" key="2">
    <source>
        <dbReference type="ARBA" id="ARBA00022448"/>
    </source>
</evidence>
<dbReference type="InterPro" id="IPR036942">
    <property type="entry name" value="Beta-barrel_TonB_sf"/>
</dbReference>
<comment type="caution">
    <text evidence="11">The sequence shown here is derived from an EMBL/GenBank/DDBJ whole genome shotgun (WGS) entry which is preliminary data.</text>
</comment>
<dbReference type="Gene3D" id="2.170.130.10">
    <property type="entry name" value="TonB-dependent receptor, plug domain"/>
    <property type="match status" value="1"/>
</dbReference>
<keyword evidence="4 8" id="KW-0812">Transmembrane</keyword>
<dbReference type="Gene3D" id="2.40.170.20">
    <property type="entry name" value="TonB-dependent receptor, beta-barrel domain"/>
    <property type="match status" value="1"/>
</dbReference>
<dbReference type="Pfam" id="PF07715">
    <property type="entry name" value="Plug"/>
    <property type="match status" value="1"/>
</dbReference>
<dbReference type="AlphaFoldDB" id="A0A562KF30"/>
<dbReference type="InterPro" id="IPR012910">
    <property type="entry name" value="Plug_dom"/>
</dbReference>
<sequence>MNKKFIGLSVFTLATAFAYAQESDTLKVTNLKEVVVSDTKFAQSKEKSGKIIEVITAQDLEAKKGQNLANVLSQVAGVEINGNQSFNGKNLGYYIRGGRNRQVAIYIDGVPVSDASGINIEYDLRLIPVEQIEKIEVMKGASSTLYGTGAATGVINITLKKSAKKEISGNAYINMGTQNTSETSKTSAQDFNQGLSVNGTINKVSYMTTLNSTETKGMSEAAGEDFEEDTFSRVNVLQKIGFKANDKLSFEFFGNYDRIKNTFDNSFDGIIANADDLNNNSFSEQFRIGFLPKYKYNKGEFAINAGASTIDRVLNISNSWSGTIDNYNYSGRSASIDAFNKYNFSKQIYLVLGVQYQYFDMTQNTNGVVDVIKENAKFNLLDPYATVVFNSEFGLNINAGARYNTHSEYGSQAVYNFNPSYSFENLPLKVLASYSTAFITPSLYQLYGPFGNLDLTPEENATAEFGFESQLLDKKLTINAVGFYREEENTFGFYYNSATFESYYINIDGTYNAKGVEASVRYTLSERFNIGGNYTFTQVEEQLNRLIPKHKGNVDLNYKFKRGTFGINYQYVDHRSDAYYDSNIWATQAVNLGAYQLVNSNISYELLPNRLHVFGTVTNILNDDFQELIGYNTRGRNFKLGLNFLF</sequence>
<dbReference type="PROSITE" id="PS52016">
    <property type="entry name" value="TONB_DEPENDENT_REC_3"/>
    <property type="match status" value="1"/>
</dbReference>
<dbReference type="SUPFAM" id="SSF56935">
    <property type="entry name" value="Porins"/>
    <property type="match status" value="1"/>
</dbReference>
<keyword evidence="5 9" id="KW-0732">Signal</keyword>
<feature type="chain" id="PRO_5023116586" evidence="9">
    <location>
        <begin position="21"/>
        <end position="646"/>
    </location>
</feature>
<dbReference type="GO" id="GO:0044718">
    <property type="term" value="P:siderophore transmembrane transport"/>
    <property type="evidence" value="ECO:0007669"/>
    <property type="project" value="TreeGrafter"/>
</dbReference>
<feature type="domain" description="TonB-dependent receptor plug" evidence="10">
    <location>
        <begin position="45"/>
        <end position="154"/>
    </location>
</feature>
<reference evidence="11 12" key="1">
    <citation type="journal article" date="2015" name="Stand. Genomic Sci.">
        <title>Genomic Encyclopedia of Bacterial and Archaeal Type Strains, Phase III: the genomes of soil and plant-associated and newly described type strains.</title>
        <authorList>
            <person name="Whitman W.B."/>
            <person name="Woyke T."/>
            <person name="Klenk H.P."/>
            <person name="Zhou Y."/>
            <person name="Lilburn T.G."/>
            <person name="Beck B.J."/>
            <person name="De Vos P."/>
            <person name="Vandamme P."/>
            <person name="Eisen J.A."/>
            <person name="Garrity G."/>
            <person name="Hugenholtz P."/>
            <person name="Kyrpides N.C."/>
        </authorList>
    </citation>
    <scope>NUCLEOTIDE SEQUENCE [LARGE SCALE GENOMIC DNA]</scope>
    <source>
        <strain evidence="11 12">CGMCC 1.6844</strain>
    </source>
</reference>
<evidence type="ECO:0000256" key="8">
    <source>
        <dbReference type="PROSITE-ProRule" id="PRU01360"/>
    </source>
</evidence>
<evidence type="ECO:0000256" key="7">
    <source>
        <dbReference type="ARBA" id="ARBA00023237"/>
    </source>
</evidence>
<organism evidence="11 12">
    <name type="scientific">Flavobacterium cheniae</name>
    <dbReference type="NCBI Taxonomy" id="295428"/>
    <lineage>
        <taxon>Bacteria</taxon>
        <taxon>Pseudomonadati</taxon>
        <taxon>Bacteroidota</taxon>
        <taxon>Flavobacteriia</taxon>
        <taxon>Flavobacteriales</taxon>
        <taxon>Flavobacteriaceae</taxon>
        <taxon>Flavobacterium</taxon>
    </lineage>
</organism>
<gene>
    <name evidence="11" type="ORF">IP97_01959</name>
</gene>
<evidence type="ECO:0000256" key="6">
    <source>
        <dbReference type="ARBA" id="ARBA00023136"/>
    </source>
</evidence>
<dbReference type="RefSeq" id="WP_133607689.1">
    <property type="nucleotide sequence ID" value="NZ_SNZC01000001.1"/>
</dbReference>
<dbReference type="PANTHER" id="PTHR30069:SF29">
    <property type="entry name" value="HEMOGLOBIN AND HEMOGLOBIN-HAPTOGLOBIN-BINDING PROTEIN 1-RELATED"/>
    <property type="match status" value="1"/>
</dbReference>
<dbReference type="EMBL" id="VLKM01000007">
    <property type="protein sequence ID" value="TWH94010.1"/>
    <property type="molecule type" value="Genomic_DNA"/>
</dbReference>
<dbReference type="GO" id="GO:0015344">
    <property type="term" value="F:siderophore uptake transmembrane transporter activity"/>
    <property type="evidence" value="ECO:0007669"/>
    <property type="project" value="TreeGrafter"/>
</dbReference>
<evidence type="ECO:0000259" key="10">
    <source>
        <dbReference type="Pfam" id="PF07715"/>
    </source>
</evidence>
<dbReference type="PANTHER" id="PTHR30069">
    <property type="entry name" value="TONB-DEPENDENT OUTER MEMBRANE RECEPTOR"/>
    <property type="match status" value="1"/>
</dbReference>
<evidence type="ECO:0000256" key="4">
    <source>
        <dbReference type="ARBA" id="ARBA00022692"/>
    </source>
</evidence>
<dbReference type="GO" id="GO:0009279">
    <property type="term" value="C:cell outer membrane"/>
    <property type="evidence" value="ECO:0007669"/>
    <property type="project" value="UniProtKB-SubCell"/>
</dbReference>
<evidence type="ECO:0000256" key="5">
    <source>
        <dbReference type="ARBA" id="ARBA00022729"/>
    </source>
</evidence>
<name>A0A562KF30_9FLAO</name>
<keyword evidence="3 8" id="KW-1134">Transmembrane beta strand</keyword>
<comment type="similarity">
    <text evidence="8">Belongs to the TonB-dependent receptor family.</text>
</comment>
<proteinExistence type="inferred from homology"/>
<evidence type="ECO:0000256" key="3">
    <source>
        <dbReference type="ARBA" id="ARBA00022452"/>
    </source>
</evidence>
<keyword evidence="2 8" id="KW-0813">Transport</keyword>
<protein>
    <submittedName>
        <fullName evidence="11">Vitamin B12 transporter</fullName>
    </submittedName>
</protein>
<dbReference type="InterPro" id="IPR039426">
    <property type="entry name" value="TonB-dep_rcpt-like"/>
</dbReference>
<feature type="signal peptide" evidence="9">
    <location>
        <begin position="1"/>
        <end position="20"/>
    </location>
</feature>